<dbReference type="Proteomes" id="UP000829398">
    <property type="component" value="Chromosome 7"/>
</dbReference>
<accession>A0ACB8JED5</accession>
<protein>
    <submittedName>
        <fullName evidence="1">Uncharacterized protein</fullName>
    </submittedName>
</protein>
<dbReference type="EMBL" id="CM039176">
    <property type="protein sequence ID" value="KAH9715909.1"/>
    <property type="molecule type" value="Genomic_DNA"/>
</dbReference>
<proteinExistence type="predicted"/>
<organism evidence="1 2">
    <name type="scientific">Citrus sinensis</name>
    <name type="common">Sweet orange</name>
    <name type="synonym">Citrus aurantium var. sinensis</name>
    <dbReference type="NCBI Taxonomy" id="2711"/>
    <lineage>
        <taxon>Eukaryota</taxon>
        <taxon>Viridiplantae</taxon>
        <taxon>Streptophyta</taxon>
        <taxon>Embryophyta</taxon>
        <taxon>Tracheophyta</taxon>
        <taxon>Spermatophyta</taxon>
        <taxon>Magnoliopsida</taxon>
        <taxon>eudicotyledons</taxon>
        <taxon>Gunneridae</taxon>
        <taxon>Pentapetalae</taxon>
        <taxon>rosids</taxon>
        <taxon>malvids</taxon>
        <taxon>Sapindales</taxon>
        <taxon>Rutaceae</taxon>
        <taxon>Aurantioideae</taxon>
        <taxon>Citrus</taxon>
    </lineage>
</organism>
<gene>
    <name evidence="1" type="ORF">KPL71_021251</name>
</gene>
<reference evidence="2" key="1">
    <citation type="journal article" date="2023" name="Hortic. Res.">
        <title>A chromosome-level phased genome enabling allele-level studies in sweet orange: a case study on citrus Huanglongbing tolerance.</title>
        <authorList>
            <person name="Wu B."/>
            <person name="Yu Q."/>
            <person name="Deng Z."/>
            <person name="Duan Y."/>
            <person name="Luo F."/>
            <person name="Gmitter F. Jr."/>
        </authorList>
    </citation>
    <scope>NUCLEOTIDE SEQUENCE [LARGE SCALE GENOMIC DNA]</scope>
    <source>
        <strain evidence="2">cv. Valencia</strain>
    </source>
</reference>
<sequence length="347" mass="40318">MKDELKMIEKNQTWELVNRLKHKKAIRVKWVYRTKLNPDGSVNKHKARLVVKGYAQMFGVDFSETFAPVARLDTIRMLLALPAQREEKVYRPKKALYSLKQAPRSWYSRIDTHLVNLGFEKSLSESTLYIKKAGNEIVVVSLYIDDLLVTRSSKKLIDMFKEEMKDVFEITDLGRMTFFLGMQVHQKENEIFLCQQKYAKEVLKKFNMVECKPTATPMNQNEKFCKEDGAEKMDERLYRSLIGCIMYLTATRPDIMHAVSLLSRYMHCASEIHFQAAKRILRYFKGIIDYGIRFSQVKNFNLHGYSDSDWAGCVDDMKSTSGYCFSFGSGIFPWCSKKQEVIAQSTA</sequence>
<evidence type="ECO:0000313" key="1">
    <source>
        <dbReference type="EMBL" id="KAH9715909.1"/>
    </source>
</evidence>
<name>A0ACB8JED5_CITSI</name>
<comment type="caution">
    <text evidence="1">The sequence shown here is derived from an EMBL/GenBank/DDBJ whole genome shotgun (WGS) entry which is preliminary data.</text>
</comment>
<evidence type="ECO:0000313" key="2">
    <source>
        <dbReference type="Proteomes" id="UP000829398"/>
    </source>
</evidence>
<keyword evidence="2" id="KW-1185">Reference proteome</keyword>